<accession>A0A3B7MVA3</accession>
<evidence type="ECO:0000313" key="5">
    <source>
        <dbReference type="Proteomes" id="UP000263900"/>
    </source>
</evidence>
<dbReference type="SMART" id="SM00028">
    <property type="entry name" value="TPR"/>
    <property type="match status" value="1"/>
</dbReference>
<feature type="repeat" description="TPR" evidence="1">
    <location>
        <begin position="114"/>
        <end position="147"/>
    </location>
</feature>
<evidence type="ECO:0000313" key="4">
    <source>
        <dbReference type="EMBL" id="AXY77303.1"/>
    </source>
</evidence>
<dbReference type="InterPro" id="IPR011990">
    <property type="entry name" value="TPR-like_helical_dom_sf"/>
</dbReference>
<dbReference type="PROSITE" id="PS50005">
    <property type="entry name" value="TPR"/>
    <property type="match status" value="1"/>
</dbReference>
<keyword evidence="5" id="KW-1185">Reference proteome</keyword>
<keyword evidence="2" id="KW-1133">Transmembrane helix</keyword>
<dbReference type="AlphaFoldDB" id="A0A3B7MVA3"/>
<name>A0A3B7MVA3_9BACT</name>
<keyword evidence="1" id="KW-0802">TPR repeat</keyword>
<evidence type="ECO:0000256" key="3">
    <source>
        <dbReference type="SAM" id="SignalP"/>
    </source>
</evidence>
<feature type="signal peptide" evidence="3">
    <location>
        <begin position="1"/>
        <end position="21"/>
    </location>
</feature>
<reference evidence="4 5" key="1">
    <citation type="submission" date="2018-09" db="EMBL/GenBank/DDBJ databases">
        <title>Genome sequencing of strain 6GH32-13.</title>
        <authorList>
            <person name="Weon H.-Y."/>
            <person name="Heo J."/>
            <person name="Kwon S.-W."/>
        </authorList>
    </citation>
    <scope>NUCLEOTIDE SEQUENCE [LARGE SCALE GENOMIC DNA]</scope>
    <source>
        <strain evidence="4 5">5GH32-13</strain>
    </source>
</reference>
<evidence type="ECO:0000256" key="2">
    <source>
        <dbReference type="SAM" id="Phobius"/>
    </source>
</evidence>
<dbReference type="OrthoDB" id="1159555at2"/>
<gene>
    <name evidence="4" type="ORF">D3H65_26435</name>
</gene>
<dbReference type="Proteomes" id="UP000263900">
    <property type="component" value="Chromosome"/>
</dbReference>
<feature type="chain" id="PRO_5017744635" evidence="3">
    <location>
        <begin position="22"/>
        <end position="315"/>
    </location>
</feature>
<evidence type="ECO:0000256" key="1">
    <source>
        <dbReference type="PROSITE-ProRule" id="PRU00339"/>
    </source>
</evidence>
<dbReference type="KEGG" id="pseg:D3H65_26435"/>
<sequence>MQLINRLFFVLLLLSPAFSFACANEYLLTELPMSGNKINLAELLNGNKGSYGYWHHGFFDPSLEMRKDSLKKVGLDKLDYKGLSDYAVLELKIGDRKKALELMEQLYAKYPQEYNIVANLGTAYEVTGNNEKALELLKKAVAINPRSHHGSEWIHIGILEQKLAGKEYDQVINLGIKDFPQWLNDKSYVFTRPADSLKIQIAYQLHERIGFIDAPDSVIGQLVLDFADMVAKTETKDTAVAFYDYALKYSPSLQPAIAARKAFLQEEKKTVQNTFRWASVVWAIPLLSFFLILFAWLKTIRRQRKQRIQNTGNRI</sequence>
<dbReference type="EMBL" id="CP032157">
    <property type="protein sequence ID" value="AXY77303.1"/>
    <property type="molecule type" value="Genomic_DNA"/>
</dbReference>
<feature type="transmembrane region" description="Helical" evidence="2">
    <location>
        <begin position="277"/>
        <end position="297"/>
    </location>
</feature>
<dbReference type="Pfam" id="PF14559">
    <property type="entry name" value="TPR_19"/>
    <property type="match status" value="1"/>
</dbReference>
<dbReference type="InterPro" id="IPR019734">
    <property type="entry name" value="TPR_rpt"/>
</dbReference>
<keyword evidence="2" id="KW-0812">Transmembrane</keyword>
<dbReference type="PROSITE" id="PS51257">
    <property type="entry name" value="PROKAR_LIPOPROTEIN"/>
    <property type="match status" value="1"/>
</dbReference>
<keyword evidence="3" id="KW-0732">Signal</keyword>
<keyword evidence="2" id="KW-0472">Membrane</keyword>
<dbReference type="Gene3D" id="1.25.40.10">
    <property type="entry name" value="Tetratricopeptide repeat domain"/>
    <property type="match status" value="1"/>
</dbReference>
<dbReference type="SUPFAM" id="SSF48452">
    <property type="entry name" value="TPR-like"/>
    <property type="match status" value="1"/>
</dbReference>
<protein>
    <submittedName>
        <fullName evidence="4">Tetratricopeptide repeat protein</fullName>
    </submittedName>
</protein>
<proteinExistence type="predicted"/>
<organism evidence="4 5">
    <name type="scientific">Paraflavitalea soli</name>
    <dbReference type="NCBI Taxonomy" id="2315862"/>
    <lineage>
        <taxon>Bacteria</taxon>
        <taxon>Pseudomonadati</taxon>
        <taxon>Bacteroidota</taxon>
        <taxon>Chitinophagia</taxon>
        <taxon>Chitinophagales</taxon>
        <taxon>Chitinophagaceae</taxon>
        <taxon>Paraflavitalea</taxon>
    </lineage>
</organism>